<comment type="caution">
    <text evidence="1">The sequence shown here is derived from an EMBL/GenBank/DDBJ whole genome shotgun (WGS) entry which is preliminary data.</text>
</comment>
<dbReference type="Proteomes" id="UP000236893">
    <property type="component" value="Unassembled WGS sequence"/>
</dbReference>
<reference evidence="1 2" key="1">
    <citation type="submission" date="2018-01" db="EMBL/GenBank/DDBJ databases">
        <authorList>
            <person name="Gaut B.S."/>
            <person name="Morton B.R."/>
            <person name="Clegg M.T."/>
            <person name="Duvall M.R."/>
        </authorList>
    </citation>
    <scope>NUCLEOTIDE SEQUENCE [LARGE SCALE GENOMIC DNA]</scope>
    <source>
        <strain evidence="1 2">HR-AV</strain>
    </source>
</reference>
<evidence type="ECO:0000313" key="1">
    <source>
        <dbReference type="EMBL" id="POY34674.1"/>
    </source>
</evidence>
<organism evidence="1 2">
    <name type="scientific">Solitalea longa</name>
    <dbReference type="NCBI Taxonomy" id="2079460"/>
    <lineage>
        <taxon>Bacteria</taxon>
        <taxon>Pseudomonadati</taxon>
        <taxon>Bacteroidota</taxon>
        <taxon>Sphingobacteriia</taxon>
        <taxon>Sphingobacteriales</taxon>
        <taxon>Sphingobacteriaceae</taxon>
        <taxon>Solitalea</taxon>
    </lineage>
</organism>
<name>A0A2S4ZWC6_9SPHI</name>
<keyword evidence="2" id="KW-1185">Reference proteome</keyword>
<proteinExistence type="predicted"/>
<protein>
    <submittedName>
        <fullName evidence="1">Uncharacterized protein</fullName>
    </submittedName>
</protein>
<accession>A0A2S4ZWC6</accession>
<dbReference type="AlphaFoldDB" id="A0A2S4ZWC6"/>
<gene>
    <name evidence="1" type="ORF">C3K47_19185</name>
</gene>
<evidence type="ECO:0000313" key="2">
    <source>
        <dbReference type="Proteomes" id="UP000236893"/>
    </source>
</evidence>
<dbReference type="EMBL" id="PQVF01000022">
    <property type="protein sequence ID" value="POY34674.1"/>
    <property type="molecule type" value="Genomic_DNA"/>
</dbReference>
<sequence>MTVRNITVFFLIIQLFACGKQNSKDKPSNVDQPNKTENQLLKYVQKPAVTDSICIKDIKKAKNDVSKGKIVFCVPMGFGSPQLRQEKRLRELCKKYNIVFDYEMFSDIKMMGQTQGCYGAYMDKIIAEKFGNSFKENLLVQADRILLASNDTVEYYLCDRRPQIPGKDEYNTTLDANVSDELNNELKVDKDGHLPFIDIGFYINKNGDASGYFINYFYDGNNESNQKFKDELYKIGVEKLKTIKLWETGMVNGQKVNTQNNVRVGFTTKVKRKAATNTRLPKARAKFNLLLQPNL</sequence>